<dbReference type="EMBL" id="CYZE01000010">
    <property type="protein sequence ID" value="CUO68326.1"/>
    <property type="molecule type" value="Genomic_DNA"/>
</dbReference>
<dbReference type="Proteomes" id="UP000095651">
    <property type="component" value="Unassembled WGS sequence"/>
</dbReference>
<dbReference type="InterPro" id="IPR013022">
    <property type="entry name" value="Xyl_isomerase-like_TIM-brl"/>
</dbReference>
<dbReference type="Gene3D" id="3.20.20.150">
    <property type="entry name" value="Divalent-metal-dependent TIM barrel enzymes"/>
    <property type="match status" value="1"/>
</dbReference>
<dbReference type="RefSeq" id="WP_055657228.1">
    <property type="nucleotide sequence ID" value="NZ_CABIXC010000010.1"/>
</dbReference>
<accession>A0A174H4R2</accession>
<proteinExistence type="predicted"/>
<evidence type="ECO:0000259" key="1">
    <source>
        <dbReference type="Pfam" id="PF01261"/>
    </source>
</evidence>
<dbReference type="Pfam" id="PF01261">
    <property type="entry name" value="AP_endonuc_2"/>
    <property type="match status" value="1"/>
</dbReference>
<dbReference type="SUPFAM" id="SSF51658">
    <property type="entry name" value="Xylose isomerase-like"/>
    <property type="match status" value="1"/>
</dbReference>
<evidence type="ECO:0000313" key="2">
    <source>
        <dbReference type="EMBL" id="CUO68326.1"/>
    </source>
</evidence>
<dbReference type="GO" id="GO:0016853">
    <property type="term" value="F:isomerase activity"/>
    <property type="evidence" value="ECO:0007669"/>
    <property type="project" value="UniProtKB-KW"/>
</dbReference>
<dbReference type="InterPro" id="IPR050312">
    <property type="entry name" value="IolE/XylAMocC-like"/>
</dbReference>
<dbReference type="PANTHER" id="PTHR12110">
    <property type="entry name" value="HYDROXYPYRUVATE ISOMERASE"/>
    <property type="match status" value="1"/>
</dbReference>
<sequence>MKENDLKIGLQMWSIHDVCKEQGFAKAFELVSKMGYEGWEFALGSSATLSDRMERKIDLQEVKQAAAENGIELLGCHVSTERLLEDPDPVIAECKELGLSYAAVGPCFYGDRTPFEDQKQCYENTKRFARLFKDAGIQFQVHCSAFGYLRDYRGRRTIDGMLEECGLDLLQPEFDTAWMIVGGVIPEVYLNKYKGYVDILHFKDFQPPMEDSDYVLVRHNEVCDHHRGCAVGDGGIQELGVIVPAAKACGTKWLMTELWNEPDSLKNAELSIENLKKYL</sequence>
<organism evidence="2 3">
    <name type="scientific">Hungatella hathewayi</name>
    <dbReference type="NCBI Taxonomy" id="154046"/>
    <lineage>
        <taxon>Bacteria</taxon>
        <taxon>Bacillati</taxon>
        <taxon>Bacillota</taxon>
        <taxon>Clostridia</taxon>
        <taxon>Lachnospirales</taxon>
        <taxon>Lachnospiraceae</taxon>
        <taxon>Hungatella</taxon>
    </lineage>
</organism>
<protein>
    <submittedName>
        <fullName evidence="2">Xylose isomerase-like TIM barrel</fullName>
    </submittedName>
</protein>
<feature type="domain" description="Xylose isomerase-like TIM barrel" evidence="1">
    <location>
        <begin position="28"/>
        <end position="277"/>
    </location>
</feature>
<dbReference type="AlphaFoldDB" id="A0A174H4R2"/>
<dbReference type="InterPro" id="IPR036237">
    <property type="entry name" value="Xyl_isomerase-like_sf"/>
</dbReference>
<name>A0A174H4R2_9FIRM</name>
<evidence type="ECO:0000313" key="3">
    <source>
        <dbReference type="Proteomes" id="UP000095651"/>
    </source>
</evidence>
<keyword evidence="2" id="KW-0413">Isomerase</keyword>
<dbReference type="PANTHER" id="PTHR12110:SF41">
    <property type="entry name" value="INOSOSE DEHYDRATASE"/>
    <property type="match status" value="1"/>
</dbReference>
<reference evidence="2 3" key="1">
    <citation type="submission" date="2015-09" db="EMBL/GenBank/DDBJ databases">
        <authorList>
            <consortium name="Pathogen Informatics"/>
        </authorList>
    </citation>
    <scope>NUCLEOTIDE SEQUENCE [LARGE SCALE GENOMIC DNA]</scope>
    <source>
        <strain evidence="2 3">2789STDY5608850</strain>
    </source>
</reference>
<gene>
    <name evidence="2" type="ORF">ERS852407_03582</name>
</gene>